<dbReference type="Gene3D" id="6.20.150.10">
    <property type="match status" value="1"/>
</dbReference>
<reference evidence="1" key="1">
    <citation type="submission" date="2014-08" db="EMBL/GenBank/DDBJ databases">
        <title>Comparative genomics of the Paenibacillus odorifer group.</title>
        <authorList>
            <person name="den Bakker H.C."/>
            <person name="Tsai Y.-C.Y.-C."/>
            <person name="Martin N."/>
            <person name="Korlach J."/>
            <person name="Wiedmann M."/>
        </authorList>
    </citation>
    <scope>NUCLEOTIDE SEQUENCE [LARGE SCALE GENOMIC DNA]</scope>
    <source>
        <strain evidence="1">DSM 13188</strain>
    </source>
</reference>
<evidence type="ECO:0000313" key="1">
    <source>
        <dbReference type="EMBL" id="AIQ61112.1"/>
    </source>
</evidence>
<dbReference type="Gene3D" id="2.40.50.230">
    <property type="entry name" value="Gp5 N-terminal domain"/>
    <property type="match status" value="1"/>
</dbReference>
<evidence type="ECO:0008006" key="3">
    <source>
        <dbReference type="Google" id="ProtNLM"/>
    </source>
</evidence>
<dbReference type="KEGG" id="pbd:PBOR_32625"/>
<protein>
    <recommendedName>
        <fullName evidence="3">Phage baseplate assembly protein V</fullName>
    </recommendedName>
</protein>
<dbReference type="HOGENOM" id="CLU_088884_3_1_9"/>
<dbReference type="Proteomes" id="UP000029518">
    <property type="component" value="Chromosome"/>
</dbReference>
<sequence length="147" mass="15657">MGVVELILIGRVSTVNVAAGSVRVSFADRDDMVSGELPVLTPGGWGRGNAIPLPGERVLCVFLDNGRSAGFCLGTYFAEDDQPSGSKDQRGVWFEDGSYVYYDRTAKRLNVKGSGGVRIEGDLTVTGKVSASVFNDGGVVEQDEQYS</sequence>
<name>A0A089LJP6_PAEBO</name>
<proteinExistence type="predicted"/>
<keyword evidence="2" id="KW-1185">Reference proteome</keyword>
<dbReference type="InterPro" id="IPR013046">
    <property type="entry name" value="GpV/Gp45"/>
</dbReference>
<dbReference type="InterPro" id="IPR037026">
    <property type="entry name" value="Vgr_OB-fold_dom_sf"/>
</dbReference>
<gene>
    <name evidence="1" type="ORF">PBOR_32625</name>
</gene>
<dbReference type="NCBIfam" id="TIGR01644">
    <property type="entry name" value="phage_P2_V"/>
    <property type="match status" value="1"/>
</dbReference>
<evidence type="ECO:0000313" key="2">
    <source>
        <dbReference type="Proteomes" id="UP000029518"/>
    </source>
</evidence>
<dbReference type="EMBL" id="CP009285">
    <property type="protein sequence ID" value="AIQ61112.1"/>
    <property type="molecule type" value="Genomic_DNA"/>
</dbReference>
<accession>A0A089LJP6</accession>
<dbReference type="AlphaFoldDB" id="A0A089LJP6"/>
<organism evidence="1 2">
    <name type="scientific">Paenibacillus borealis</name>
    <dbReference type="NCBI Taxonomy" id="160799"/>
    <lineage>
        <taxon>Bacteria</taxon>
        <taxon>Bacillati</taxon>
        <taxon>Bacillota</taxon>
        <taxon>Bacilli</taxon>
        <taxon>Bacillales</taxon>
        <taxon>Paenibacillaceae</taxon>
        <taxon>Paenibacillus</taxon>
    </lineage>
</organism>